<dbReference type="SMART" id="SM00382">
    <property type="entry name" value="AAA"/>
    <property type="match status" value="1"/>
</dbReference>
<evidence type="ECO:0000256" key="2">
    <source>
        <dbReference type="ARBA" id="ARBA00004308"/>
    </source>
</evidence>
<protein>
    <recommendedName>
        <fullName evidence="7">AAA+ ATPase domain-containing protein</fullName>
    </recommendedName>
</protein>
<evidence type="ECO:0000256" key="6">
    <source>
        <dbReference type="ARBA" id="ARBA00049360"/>
    </source>
</evidence>
<dbReference type="GO" id="GO:0000148">
    <property type="term" value="C:1,3-beta-D-glucan synthase complex"/>
    <property type="evidence" value="ECO:0007669"/>
    <property type="project" value="InterPro"/>
</dbReference>
<keyword evidence="5" id="KW-0472">Membrane</keyword>
<gene>
    <name evidence="8" type="ORF">C4D60_Mb05t07830</name>
</gene>
<dbReference type="AlphaFoldDB" id="A0A4S8JUG4"/>
<dbReference type="Proteomes" id="UP000317650">
    <property type="component" value="Chromosome 5"/>
</dbReference>
<dbReference type="InterPro" id="IPR050747">
    <property type="entry name" value="Mitochondrial_chaperone_BCS1"/>
</dbReference>
<evidence type="ECO:0000259" key="7">
    <source>
        <dbReference type="SMART" id="SM00382"/>
    </source>
</evidence>
<dbReference type="GO" id="GO:0005524">
    <property type="term" value="F:ATP binding"/>
    <property type="evidence" value="ECO:0007669"/>
    <property type="project" value="InterPro"/>
</dbReference>
<keyword evidence="4" id="KW-0460">Magnesium</keyword>
<evidence type="ECO:0000313" key="9">
    <source>
        <dbReference type="Proteomes" id="UP000317650"/>
    </source>
</evidence>
<dbReference type="InterPro" id="IPR025753">
    <property type="entry name" value="AAA_N_dom"/>
</dbReference>
<dbReference type="Pfam" id="PF25568">
    <property type="entry name" value="AAA_lid_At3g28540"/>
    <property type="match status" value="1"/>
</dbReference>
<evidence type="ECO:0000313" key="8">
    <source>
        <dbReference type="EMBL" id="THU65834.1"/>
    </source>
</evidence>
<proteinExistence type="inferred from homology"/>
<comment type="similarity">
    <text evidence="3">Belongs to the AAA ATPase family. BCS1 subfamily.</text>
</comment>
<dbReference type="STRING" id="52838.A0A4S8JUG4"/>
<dbReference type="Gene3D" id="6.10.280.40">
    <property type="match status" value="1"/>
</dbReference>
<dbReference type="PROSITE" id="PS00674">
    <property type="entry name" value="AAA"/>
    <property type="match status" value="1"/>
</dbReference>
<name>A0A4S8JUG4_MUSBA</name>
<dbReference type="Pfam" id="PF14363">
    <property type="entry name" value="AAA_assoc"/>
    <property type="match status" value="1"/>
</dbReference>
<dbReference type="InterPro" id="IPR058017">
    <property type="entry name" value="At3g28540-like_C"/>
</dbReference>
<evidence type="ECO:0000256" key="1">
    <source>
        <dbReference type="ARBA" id="ARBA00001946"/>
    </source>
</evidence>
<dbReference type="CDD" id="cd19510">
    <property type="entry name" value="RecA-like_BCS1"/>
    <property type="match status" value="1"/>
</dbReference>
<feature type="domain" description="AAA+ ATPase" evidence="7">
    <location>
        <begin position="529"/>
        <end position="669"/>
    </location>
</feature>
<dbReference type="GO" id="GO:0006950">
    <property type="term" value="P:response to stress"/>
    <property type="evidence" value="ECO:0007669"/>
    <property type="project" value="UniProtKB-ARBA"/>
</dbReference>
<dbReference type="InterPro" id="IPR003440">
    <property type="entry name" value="Glyco_trans_48_dom"/>
</dbReference>
<dbReference type="GO" id="GO:0016887">
    <property type="term" value="F:ATP hydrolysis activity"/>
    <property type="evidence" value="ECO:0007669"/>
    <property type="project" value="InterPro"/>
</dbReference>
<dbReference type="SUPFAM" id="SSF52540">
    <property type="entry name" value="P-loop containing nucleoside triphosphate hydrolases"/>
    <property type="match status" value="1"/>
</dbReference>
<dbReference type="InterPro" id="IPR003593">
    <property type="entry name" value="AAA+_ATPase"/>
</dbReference>
<dbReference type="GO" id="GO:0016020">
    <property type="term" value="C:membrane"/>
    <property type="evidence" value="ECO:0007669"/>
    <property type="project" value="InterPro"/>
</dbReference>
<dbReference type="InterPro" id="IPR023175">
    <property type="entry name" value="Vta1/CALS_N_sf"/>
</dbReference>
<dbReference type="GO" id="GO:0003843">
    <property type="term" value="F:1,3-beta-D-glucan synthase activity"/>
    <property type="evidence" value="ECO:0007669"/>
    <property type="project" value="InterPro"/>
</dbReference>
<dbReference type="GO" id="GO:0012505">
    <property type="term" value="C:endomembrane system"/>
    <property type="evidence" value="ECO:0007669"/>
    <property type="project" value="UniProtKB-SubCell"/>
</dbReference>
<dbReference type="InterPro" id="IPR003960">
    <property type="entry name" value="ATPase_AAA_CS"/>
</dbReference>
<dbReference type="GO" id="GO:0006075">
    <property type="term" value="P:(1-&gt;3)-beta-D-glucan biosynthetic process"/>
    <property type="evidence" value="ECO:0007669"/>
    <property type="project" value="InterPro"/>
</dbReference>
<dbReference type="InterPro" id="IPR003959">
    <property type="entry name" value="ATPase_AAA_core"/>
</dbReference>
<keyword evidence="9" id="KW-1185">Reference proteome</keyword>
<dbReference type="PANTHER" id="PTHR23070">
    <property type="entry name" value="BCS1 AAA-TYPE ATPASE"/>
    <property type="match status" value="1"/>
</dbReference>
<evidence type="ECO:0000256" key="3">
    <source>
        <dbReference type="ARBA" id="ARBA00007448"/>
    </source>
</evidence>
<dbReference type="Gene3D" id="3.40.50.300">
    <property type="entry name" value="P-loop containing nucleotide triphosphate hydrolases"/>
    <property type="match status" value="1"/>
</dbReference>
<comment type="cofactor">
    <cofactor evidence="1">
        <name>Mg(2+)</name>
        <dbReference type="ChEBI" id="CHEBI:18420"/>
    </cofactor>
</comment>
<sequence length="744" mass="84528">MLNVPQEEEATLLVDSELVPILRVANEIETLNPRVAHLCRFHAFEKAHKLDPASSKRGTCRFKTYLLLRLEEVVFMHLRRLISWILHQASVALVGSKHISYLDWKRSILEDPHIQQNGKPLENALASRSIFQLGLLLVLPMVMEVGLEKGFQTAIGEFILMQLQLACVFFTFQLGTKAHYYGRTILHGGAKYRTTDWKKWMENLGDVEHSSTVDLPPSGDSKDDQDSIDLHAAISRPEAFSYPDLKQTISISTSTKRERERVGACGKEKREKATPIERHRETSTFASMAAENKFFESYKKALTTAASVAASMMLARTVVNEVIPYELRDYIFSRFDGLRSRLSSEHTIVIDQAEGYASNLVFDAARTYLSTRINPSMRSLRVSMVEEGKSMVVSLEPGEEMIDVYQDIEFKWQLINQQVDRSSSHTNNRFSSSATESRSFVVSFHQKHKDKILHSYLPFILEQAKAIREQDRTLQLHMNEGDGWCPINLHHPSTFDTLAMEPKLKAAVMEDLARFVKRRDYYSRIGKAWKRGYLLYGPPGTGKSSLIAAMANYLKFDIYDLELAEVTWNTTLRRLLVGMSNRSILVVEDIDCSVELQKRDERGSDATSPSTSNDDKITLSGLLNFIDGLWSTSGEERIIVLTTNYKDRLDPALLRPGRMDMHVHMGYCGPHAFRVLASNYHAIDEHSLFADIEGLIREVEVTPAEVAEQLMRSDDADTALEGLLEYLRRKKKDASEAKTMETEA</sequence>
<dbReference type="InterPro" id="IPR027417">
    <property type="entry name" value="P-loop_NTPase"/>
</dbReference>
<dbReference type="Gene3D" id="1.25.40.270">
    <property type="entry name" value="Vacuolar protein sorting-associated protein vta1"/>
    <property type="match status" value="1"/>
</dbReference>
<reference evidence="8 9" key="1">
    <citation type="journal article" date="2019" name="Nat. Plants">
        <title>Genome sequencing of Musa balbisiana reveals subgenome evolution and function divergence in polyploid bananas.</title>
        <authorList>
            <person name="Yao X."/>
        </authorList>
    </citation>
    <scope>NUCLEOTIDE SEQUENCE [LARGE SCALE GENOMIC DNA]</scope>
    <source>
        <strain evidence="9">cv. DH-PKW</strain>
        <tissue evidence="8">Leaves</tissue>
    </source>
</reference>
<comment type="caution">
    <text evidence="8">The sequence shown here is derived from an EMBL/GenBank/DDBJ whole genome shotgun (WGS) entry which is preliminary data.</text>
</comment>
<dbReference type="Pfam" id="PF02364">
    <property type="entry name" value="Glucan_synthase"/>
    <property type="match status" value="1"/>
</dbReference>
<evidence type="ECO:0000256" key="5">
    <source>
        <dbReference type="ARBA" id="ARBA00023136"/>
    </source>
</evidence>
<accession>A0A4S8JUG4</accession>
<dbReference type="EMBL" id="PYDT01000003">
    <property type="protein sequence ID" value="THU65834.1"/>
    <property type="molecule type" value="Genomic_DNA"/>
</dbReference>
<comment type="subcellular location">
    <subcellularLocation>
        <location evidence="2">Endomembrane system</location>
    </subcellularLocation>
</comment>
<organism evidence="8 9">
    <name type="scientific">Musa balbisiana</name>
    <name type="common">Banana</name>
    <dbReference type="NCBI Taxonomy" id="52838"/>
    <lineage>
        <taxon>Eukaryota</taxon>
        <taxon>Viridiplantae</taxon>
        <taxon>Streptophyta</taxon>
        <taxon>Embryophyta</taxon>
        <taxon>Tracheophyta</taxon>
        <taxon>Spermatophyta</taxon>
        <taxon>Magnoliopsida</taxon>
        <taxon>Liliopsida</taxon>
        <taxon>Zingiberales</taxon>
        <taxon>Musaceae</taxon>
        <taxon>Musa</taxon>
    </lineage>
</organism>
<dbReference type="Pfam" id="PF00004">
    <property type="entry name" value="AAA"/>
    <property type="match status" value="1"/>
</dbReference>
<comment type="catalytic activity">
    <reaction evidence="6">
        <text>ATP + H2O = ADP + phosphate + H(+)</text>
        <dbReference type="Rhea" id="RHEA:13065"/>
        <dbReference type="ChEBI" id="CHEBI:15377"/>
        <dbReference type="ChEBI" id="CHEBI:15378"/>
        <dbReference type="ChEBI" id="CHEBI:30616"/>
        <dbReference type="ChEBI" id="CHEBI:43474"/>
        <dbReference type="ChEBI" id="CHEBI:456216"/>
    </reaction>
</comment>
<evidence type="ECO:0000256" key="4">
    <source>
        <dbReference type="ARBA" id="ARBA00022842"/>
    </source>
</evidence>